<dbReference type="EMBL" id="JAOYEY010000044">
    <property type="protein sequence ID" value="MCV9887222.1"/>
    <property type="molecule type" value="Genomic_DNA"/>
</dbReference>
<organism evidence="1 2">
    <name type="scientific">Metabacillus halosaccharovorans</name>
    <dbReference type="NCBI Taxonomy" id="930124"/>
    <lineage>
        <taxon>Bacteria</taxon>
        <taxon>Bacillati</taxon>
        <taxon>Bacillota</taxon>
        <taxon>Bacilli</taxon>
        <taxon>Bacillales</taxon>
        <taxon>Bacillaceae</taxon>
        <taxon>Metabacillus</taxon>
    </lineage>
</organism>
<evidence type="ECO:0000313" key="1">
    <source>
        <dbReference type="EMBL" id="MCV9887222.1"/>
    </source>
</evidence>
<keyword evidence="2" id="KW-1185">Reference proteome</keyword>
<accession>A0ABT3DJQ1</accession>
<sequence>MKRALMIVGIGASASIWLSSKSNRMKLENLLRDWKRMIKPSCYVKNNNLPIEKGGNPHPYDLEDNKMVSEGAMYSVNFYNEKLQ</sequence>
<dbReference type="Proteomes" id="UP001526147">
    <property type="component" value="Unassembled WGS sequence"/>
</dbReference>
<comment type="caution">
    <text evidence="1">The sequence shown here is derived from an EMBL/GenBank/DDBJ whole genome shotgun (WGS) entry which is preliminary data.</text>
</comment>
<dbReference type="RefSeq" id="WP_264143636.1">
    <property type="nucleotide sequence ID" value="NZ_JAOYEY010000044.1"/>
</dbReference>
<proteinExistence type="predicted"/>
<gene>
    <name evidence="1" type="ORF">OIH86_16405</name>
</gene>
<reference evidence="1 2" key="1">
    <citation type="submission" date="2022-10" db="EMBL/GenBank/DDBJ databases">
        <title>Draft genome assembly of moderately radiation resistant bacterium Metabacillus halosaccharovorans.</title>
        <authorList>
            <person name="Pal S."/>
            <person name="Gopinathan A."/>
        </authorList>
    </citation>
    <scope>NUCLEOTIDE SEQUENCE [LARGE SCALE GENOMIC DNA]</scope>
    <source>
        <strain evidence="1 2">VITHBRA001</strain>
    </source>
</reference>
<protein>
    <submittedName>
        <fullName evidence="1">Uncharacterized protein</fullName>
    </submittedName>
</protein>
<evidence type="ECO:0000313" key="2">
    <source>
        <dbReference type="Proteomes" id="UP001526147"/>
    </source>
</evidence>
<name>A0ABT3DJQ1_9BACI</name>